<dbReference type="OrthoDB" id="1652719at2"/>
<dbReference type="Proteomes" id="UP000433575">
    <property type="component" value="Unassembled WGS sequence"/>
</dbReference>
<evidence type="ECO:0000313" key="4">
    <source>
        <dbReference type="Proteomes" id="UP000480929"/>
    </source>
</evidence>
<reference evidence="3 4" key="1">
    <citation type="journal article" date="2019" name="Nat. Med.">
        <title>A library of human gut bacterial isolates paired with longitudinal multiomics data enables mechanistic microbiome research.</title>
        <authorList>
            <person name="Poyet M."/>
            <person name="Groussin M."/>
            <person name="Gibbons S.M."/>
            <person name="Avila-Pacheco J."/>
            <person name="Jiang X."/>
            <person name="Kearney S.M."/>
            <person name="Perrotta A.R."/>
            <person name="Berdy B."/>
            <person name="Zhao S."/>
            <person name="Lieberman T.D."/>
            <person name="Swanson P.K."/>
            <person name="Smith M."/>
            <person name="Roesemann S."/>
            <person name="Alexander J.E."/>
            <person name="Rich S.A."/>
            <person name="Livny J."/>
            <person name="Vlamakis H."/>
            <person name="Clish C."/>
            <person name="Bullock K."/>
            <person name="Deik A."/>
            <person name="Scott J."/>
            <person name="Pierce K.A."/>
            <person name="Xavier R.J."/>
            <person name="Alm E.J."/>
        </authorList>
    </citation>
    <scope>NUCLEOTIDE SEQUENCE [LARGE SCALE GENOMIC DNA]</scope>
    <source>
        <strain evidence="1 3">BIOML-A4</strain>
        <strain evidence="2 4">BIOML-A5</strain>
    </source>
</reference>
<evidence type="ECO:0000313" key="2">
    <source>
        <dbReference type="EMBL" id="MSC34185.1"/>
    </source>
</evidence>
<comment type="caution">
    <text evidence="1">The sequence shown here is derived from an EMBL/GenBank/DDBJ whole genome shotgun (WGS) entry which is preliminary data.</text>
</comment>
<dbReference type="AlphaFoldDB" id="A0A6N7SA00"/>
<protein>
    <submittedName>
        <fullName evidence="1">Uncharacterized protein</fullName>
    </submittedName>
</protein>
<keyword evidence="4" id="KW-1185">Reference proteome</keyword>
<dbReference type="EMBL" id="WKPI01000028">
    <property type="protein sequence ID" value="MSC34185.1"/>
    <property type="molecule type" value="Genomic_DNA"/>
</dbReference>
<dbReference type="RefSeq" id="WP_154239700.1">
    <property type="nucleotide sequence ID" value="NZ_CALJPI010000315.1"/>
</dbReference>
<name>A0A6N7SA00_9FIRM</name>
<dbReference type="EMBL" id="WKPJ01000026">
    <property type="protein sequence ID" value="MSA90455.1"/>
    <property type="molecule type" value="Genomic_DNA"/>
</dbReference>
<accession>A0A6N7SA00</accession>
<evidence type="ECO:0000313" key="3">
    <source>
        <dbReference type="Proteomes" id="UP000433575"/>
    </source>
</evidence>
<gene>
    <name evidence="2" type="ORF">GKD88_13745</name>
    <name evidence="1" type="ORF">GKE08_14075</name>
</gene>
<proteinExistence type="predicted"/>
<dbReference type="Proteomes" id="UP000480929">
    <property type="component" value="Unassembled WGS sequence"/>
</dbReference>
<organism evidence="1 3">
    <name type="scientific">Holdemania massiliensis</name>
    <dbReference type="NCBI Taxonomy" id="1468449"/>
    <lineage>
        <taxon>Bacteria</taxon>
        <taxon>Bacillati</taxon>
        <taxon>Bacillota</taxon>
        <taxon>Erysipelotrichia</taxon>
        <taxon>Erysipelotrichales</taxon>
        <taxon>Erysipelotrichaceae</taxon>
        <taxon>Holdemania</taxon>
    </lineage>
</organism>
<evidence type="ECO:0000313" key="1">
    <source>
        <dbReference type="EMBL" id="MSA90455.1"/>
    </source>
</evidence>
<sequence length="348" mass="40097">MIQFHNNVENFMAEFSQQHSKLESLIEQNQFEQASQILLKLMDPVLPSFAFRLVRLPEKPQYMLELTTTLDPLRRILAFYFCSQLPEPLKKTWRFEYSHPALNGSFTHEGVTWNPSEIQVLPFFDNKRHRLNLKVEKNPKFKGFREEDCFMILYIMLSDAIGETAVEAYLGSLQFLDGIERWKTRGKARVSLDQLAALLHQECHNRGWIDPDDIVFIAKNYTYRTRKLTLRQDITEGVSFCLPLLNEEGRSASQKPSAALVNAVQAAYCSVVVSYPPALSKAEKTEQREKAEKEVNRILSQRKSGILINAALGNAHGYVDFLVFDESTLEAIRTWVKTDPHLEVLELQ</sequence>